<dbReference type="InterPro" id="IPR036236">
    <property type="entry name" value="Znf_C2H2_sf"/>
</dbReference>
<feature type="region of interest" description="Disordered" evidence="11">
    <location>
        <begin position="49"/>
        <end position="93"/>
    </location>
</feature>
<dbReference type="Gene3D" id="3.30.160.60">
    <property type="entry name" value="Classic Zinc Finger"/>
    <property type="match status" value="2"/>
</dbReference>
<dbReference type="FunFam" id="3.30.160.60:FF:001228">
    <property type="entry name" value="Zinc finger protein 236"/>
    <property type="match status" value="1"/>
</dbReference>
<reference evidence="13 14" key="2">
    <citation type="submission" date="2018-11" db="EMBL/GenBank/DDBJ databases">
        <authorList>
            <consortium name="Pathogen Informatics"/>
        </authorList>
    </citation>
    <scope>NUCLEOTIDE SEQUENCE [LARGE SCALE GENOMIC DNA]</scope>
</reference>
<evidence type="ECO:0000313" key="13">
    <source>
        <dbReference type="EMBL" id="VDO80906.1"/>
    </source>
</evidence>
<keyword evidence="7" id="KW-0238">DNA-binding</keyword>
<evidence type="ECO:0000256" key="7">
    <source>
        <dbReference type="ARBA" id="ARBA00023125"/>
    </source>
</evidence>
<name>A0A183I9C3_9BILA</name>
<dbReference type="PROSITE" id="PS00028">
    <property type="entry name" value="ZINC_FINGER_C2H2_1"/>
    <property type="match status" value="3"/>
</dbReference>
<evidence type="ECO:0000256" key="10">
    <source>
        <dbReference type="PROSITE-ProRule" id="PRU00042"/>
    </source>
</evidence>
<evidence type="ECO:0000256" key="8">
    <source>
        <dbReference type="ARBA" id="ARBA00023163"/>
    </source>
</evidence>
<evidence type="ECO:0000256" key="5">
    <source>
        <dbReference type="ARBA" id="ARBA00022833"/>
    </source>
</evidence>
<evidence type="ECO:0000256" key="3">
    <source>
        <dbReference type="ARBA" id="ARBA00022737"/>
    </source>
</evidence>
<dbReference type="Pfam" id="PF00096">
    <property type="entry name" value="zf-C2H2"/>
    <property type="match status" value="3"/>
</dbReference>
<dbReference type="InterPro" id="IPR050331">
    <property type="entry name" value="Zinc_finger"/>
</dbReference>
<dbReference type="GO" id="GO:0005634">
    <property type="term" value="C:nucleus"/>
    <property type="evidence" value="ECO:0007669"/>
    <property type="project" value="UniProtKB-SubCell"/>
</dbReference>
<dbReference type="WBParaSite" id="SBAD_0000023001-mRNA-1">
    <property type="protein sequence ID" value="SBAD_0000023001-mRNA-1"/>
    <property type="gene ID" value="SBAD_0000023001"/>
</dbReference>
<gene>
    <name evidence="13" type="ORF">SBAD_LOCUS217</name>
</gene>
<accession>A0A183I9C3</accession>
<dbReference type="PANTHER" id="PTHR16515">
    <property type="entry name" value="PR DOMAIN ZINC FINGER PROTEIN"/>
    <property type="match status" value="1"/>
</dbReference>
<keyword evidence="3" id="KW-0677">Repeat</keyword>
<evidence type="ECO:0000256" key="2">
    <source>
        <dbReference type="ARBA" id="ARBA00022723"/>
    </source>
</evidence>
<keyword evidence="5" id="KW-0862">Zinc</keyword>
<keyword evidence="6" id="KW-0805">Transcription regulation</keyword>
<evidence type="ECO:0000256" key="1">
    <source>
        <dbReference type="ARBA" id="ARBA00004123"/>
    </source>
</evidence>
<keyword evidence="8" id="KW-0804">Transcription</keyword>
<evidence type="ECO:0000256" key="9">
    <source>
        <dbReference type="ARBA" id="ARBA00023242"/>
    </source>
</evidence>
<dbReference type="FunFam" id="3.30.160.60:FF:000065">
    <property type="entry name" value="B-cell CLL/lymphoma 6, member B"/>
    <property type="match status" value="1"/>
</dbReference>
<dbReference type="SUPFAM" id="SSF57667">
    <property type="entry name" value="beta-beta-alpha zinc fingers"/>
    <property type="match status" value="1"/>
</dbReference>
<organism evidence="15">
    <name type="scientific">Soboliphyme baturini</name>
    <dbReference type="NCBI Taxonomy" id="241478"/>
    <lineage>
        <taxon>Eukaryota</taxon>
        <taxon>Metazoa</taxon>
        <taxon>Ecdysozoa</taxon>
        <taxon>Nematoda</taxon>
        <taxon>Enoplea</taxon>
        <taxon>Dorylaimia</taxon>
        <taxon>Dioctophymatida</taxon>
        <taxon>Dioctophymatoidea</taxon>
        <taxon>Soboliphymatidae</taxon>
        <taxon>Soboliphyme</taxon>
    </lineage>
</organism>
<reference evidence="15" key="1">
    <citation type="submission" date="2016-06" db="UniProtKB">
        <authorList>
            <consortium name="WormBaseParasite"/>
        </authorList>
    </citation>
    <scope>IDENTIFICATION</scope>
</reference>
<evidence type="ECO:0000256" key="6">
    <source>
        <dbReference type="ARBA" id="ARBA00023015"/>
    </source>
</evidence>
<dbReference type="EMBL" id="UZAM01000393">
    <property type="protein sequence ID" value="VDO80906.1"/>
    <property type="molecule type" value="Genomic_DNA"/>
</dbReference>
<dbReference type="OrthoDB" id="5913806at2759"/>
<evidence type="ECO:0000256" key="11">
    <source>
        <dbReference type="SAM" id="MobiDB-lite"/>
    </source>
</evidence>
<keyword evidence="4 10" id="KW-0863">Zinc-finger</keyword>
<comment type="subcellular location">
    <subcellularLocation>
        <location evidence="1">Nucleus</location>
    </subcellularLocation>
</comment>
<feature type="compositionally biased region" description="Acidic residues" evidence="11">
    <location>
        <begin position="68"/>
        <end position="80"/>
    </location>
</feature>
<feature type="domain" description="C2H2-type" evidence="12">
    <location>
        <begin position="177"/>
        <end position="204"/>
    </location>
</feature>
<protein>
    <submittedName>
        <fullName evidence="15">C2H2-type domain-containing protein</fullName>
    </submittedName>
</protein>
<keyword evidence="14" id="KW-1185">Reference proteome</keyword>
<keyword evidence="2" id="KW-0479">Metal-binding</keyword>
<dbReference type="SMART" id="SM00355">
    <property type="entry name" value="ZnF_C2H2"/>
    <property type="match status" value="4"/>
</dbReference>
<dbReference type="AlphaFoldDB" id="A0A183I9C3"/>
<dbReference type="PANTHER" id="PTHR16515:SF49">
    <property type="entry name" value="GASTRULA ZINC FINGER PROTEIN XLCGF49.1-LIKE-RELATED"/>
    <property type="match status" value="1"/>
</dbReference>
<feature type="domain" description="C2H2-type" evidence="12">
    <location>
        <begin position="149"/>
        <end position="176"/>
    </location>
</feature>
<evidence type="ECO:0000313" key="15">
    <source>
        <dbReference type="WBParaSite" id="SBAD_0000023001-mRNA-1"/>
    </source>
</evidence>
<dbReference type="InterPro" id="IPR013087">
    <property type="entry name" value="Znf_C2H2_type"/>
</dbReference>
<evidence type="ECO:0000256" key="4">
    <source>
        <dbReference type="ARBA" id="ARBA00022771"/>
    </source>
</evidence>
<sequence length="212" mass="24969">MAHAKKRPFFCRFCNRDLFLASELHFQGHLRMQHKQEYEVDAAYGQTFARPTAPSQTYPKSTTTVNGEETEEEEPDWDNTETDRIRNTTGMDGDERASAINELKCTICEKMYVNAILLRRHLREDHGVTNEPRLMTLTQTAEPTAVAAFRCSLCDKGFRKQEHLDKHRIVHTEQVPFTCQYCPKRFRWKENLIKHLMWHNERMPFKCSACDR</sequence>
<evidence type="ECO:0000259" key="12">
    <source>
        <dbReference type="PROSITE" id="PS50157"/>
    </source>
</evidence>
<dbReference type="PROSITE" id="PS50157">
    <property type="entry name" value="ZINC_FINGER_C2H2_2"/>
    <property type="match status" value="2"/>
</dbReference>
<keyword evidence="9" id="KW-0539">Nucleus</keyword>
<evidence type="ECO:0000313" key="14">
    <source>
        <dbReference type="Proteomes" id="UP000270296"/>
    </source>
</evidence>
<dbReference type="GO" id="GO:0008270">
    <property type="term" value="F:zinc ion binding"/>
    <property type="evidence" value="ECO:0007669"/>
    <property type="project" value="UniProtKB-KW"/>
</dbReference>
<proteinExistence type="predicted"/>
<dbReference type="GO" id="GO:0003677">
    <property type="term" value="F:DNA binding"/>
    <property type="evidence" value="ECO:0007669"/>
    <property type="project" value="UniProtKB-KW"/>
</dbReference>
<dbReference type="GO" id="GO:0010468">
    <property type="term" value="P:regulation of gene expression"/>
    <property type="evidence" value="ECO:0007669"/>
    <property type="project" value="TreeGrafter"/>
</dbReference>
<dbReference type="Proteomes" id="UP000270296">
    <property type="component" value="Unassembled WGS sequence"/>
</dbReference>